<comment type="caution">
    <text evidence="1">The sequence shown here is derived from an EMBL/GenBank/DDBJ whole genome shotgun (WGS) entry which is preliminary data.</text>
</comment>
<dbReference type="EMBL" id="AFRT01001418">
    <property type="protein sequence ID" value="ELU40510.1"/>
    <property type="molecule type" value="Genomic_DNA"/>
</dbReference>
<sequence>MPRQFGDRGVDFSKPFPVLSDMGEQRRALVFPSHSLSTTYAL</sequence>
<proteinExistence type="predicted"/>
<dbReference type="HOGENOM" id="CLU_3260835_0_0_1"/>
<name>L8WR73_THACA</name>
<gene>
    <name evidence="1" type="ORF">AG1IA_05470</name>
</gene>
<protein>
    <submittedName>
        <fullName evidence="1">Uncharacterized protein</fullName>
    </submittedName>
</protein>
<organism evidence="1 2">
    <name type="scientific">Thanatephorus cucumeris (strain AG1-IA)</name>
    <name type="common">Rice sheath blight fungus</name>
    <name type="synonym">Rhizoctonia solani</name>
    <dbReference type="NCBI Taxonomy" id="983506"/>
    <lineage>
        <taxon>Eukaryota</taxon>
        <taxon>Fungi</taxon>
        <taxon>Dikarya</taxon>
        <taxon>Basidiomycota</taxon>
        <taxon>Agaricomycotina</taxon>
        <taxon>Agaricomycetes</taxon>
        <taxon>Cantharellales</taxon>
        <taxon>Ceratobasidiaceae</taxon>
        <taxon>Rhizoctonia</taxon>
        <taxon>Rhizoctonia solani AG-1</taxon>
    </lineage>
</organism>
<accession>L8WR73</accession>
<dbReference type="Proteomes" id="UP000011668">
    <property type="component" value="Unassembled WGS sequence"/>
</dbReference>
<evidence type="ECO:0000313" key="1">
    <source>
        <dbReference type="EMBL" id="ELU40510.1"/>
    </source>
</evidence>
<evidence type="ECO:0000313" key="2">
    <source>
        <dbReference type="Proteomes" id="UP000011668"/>
    </source>
</evidence>
<dbReference type="AlphaFoldDB" id="L8WR73"/>
<keyword evidence="2" id="KW-1185">Reference proteome</keyword>
<reference evidence="1 2" key="1">
    <citation type="journal article" date="2013" name="Nat. Commun.">
        <title>The evolution and pathogenic mechanisms of the rice sheath blight pathogen.</title>
        <authorList>
            <person name="Zheng A."/>
            <person name="Lin R."/>
            <person name="Xu L."/>
            <person name="Qin P."/>
            <person name="Tang C."/>
            <person name="Ai P."/>
            <person name="Zhang D."/>
            <person name="Liu Y."/>
            <person name="Sun Z."/>
            <person name="Feng H."/>
            <person name="Wang Y."/>
            <person name="Chen Y."/>
            <person name="Liang X."/>
            <person name="Fu R."/>
            <person name="Li Q."/>
            <person name="Zhang J."/>
            <person name="Yu X."/>
            <person name="Xie Z."/>
            <person name="Ding L."/>
            <person name="Guan P."/>
            <person name="Tang J."/>
            <person name="Liang Y."/>
            <person name="Wang S."/>
            <person name="Deng Q."/>
            <person name="Li S."/>
            <person name="Zhu J."/>
            <person name="Wang L."/>
            <person name="Liu H."/>
            <person name="Li P."/>
        </authorList>
    </citation>
    <scope>NUCLEOTIDE SEQUENCE [LARGE SCALE GENOMIC DNA]</scope>
    <source>
        <strain evidence="2">AG-1 IA</strain>
    </source>
</reference>